<organism evidence="10 11">
    <name type="scientific">Myriangium duriaei CBS 260.36</name>
    <dbReference type="NCBI Taxonomy" id="1168546"/>
    <lineage>
        <taxon>Eukaryota</taxon>
        <taxon>Fungi</taxon>
        <taxon>Dikarya</taxon>
        <taxon>Ascomycota</taxon>
        <taxon>Pezizomycotina</taxon>
        <taxon>Dothideomycetes</taxon>
        <taxon>Dothideomycetidae</taxon>
        <taxon>Myriangiales</taxon>
        <taxon>Myriangiaceae</taxon>
        <taxon>Myriangium</taxon>
    </lineage>
</organism>
<protein>
    <submittedName>
        <fullName evidence="10">Alkaline protease</fullName>
    </submittedName>
</protein>
<proteinExistence type="inferred from homology"/>
<dbReference type="OrthoDB" id="206201at2759"/>
<feature type="region of interest" description="Disordered" evidence="7">
    <location>
        <begin position="1"/>
        <end position="21"/>
    </location>
</feature>
<dbReference type="SUPFAM" id="SSF54897">
    <property type="entry name" value="Protease propeptides/inhibitors"/>
    <property type="match status" value="1"/>
</dbReference>
<name>A0A9P4IQA8_9PEZI</name>
<dbReference type="InterPro" id="IPR037045">
    <property type="entry name" value="S8pro/Inhibitor_I9_sf"/>
</dbReference>
<evidence type="ECO:0000256" key="1">
    <source>
        <dbReference type="ARBA" id="ARBA00011073"/>
    </source>
</evidence>
<dbReference type="InterPro" id="IPR000209">
    <property type="entry name" value="Peptidase_S8/S53_dom"/>
</dbReference>
<dbReference type="Pfam" id="PF00082">
    <property type="entry name" value="Peptidase_S8"/>
    <property type="match status" value="1"/>
</dbReference>
<keyword evidence="3" id="KW-0732">Signal</keyword>
<evidence type="ECO:0000313" key="10">
    <source>
        <dbReference type="EMBL" id="KAF2148118.1"/>
    </source>
</evidence>
<dbReference type="Proteomes" id="UP000799439">
    <property type="component" value="Unassembled WGS sequence"/>
</dbReference>
<dbReference type="PROSITE" id="PS00136">
    <property type="entry name" value="SUBTILASE_ASP"/>
    <property type="match status" value="1"/>
</dbReference>
<keyword evidence="11" id="KW-1185">Reference proteome</keyword>
<dbReference type="GO" id="GO:0006508">
    <property type="term" value="P:proteolysis"/>
    <property type="evidence" value="ECO:0007669"/>
    <property type="project" value="UniProtKB-KW"/>
</dbReference>
<dbReference type="InterPro" id="IPR036852">
    <property type="entry name" value="Peptidase_S8/S53_dom_sf"/>
</dbReference>
<dbReference type="InterPro" id="IPR034193">
    <property type="entry name" value="PCSK9_ProteinaseK-like"/>
</dbReference>
<keyword evidence="5" id="KW-0720">Serine protease</keyword>
<comment type="caution">
    <text evidence="10">The sequence shown here is derived from an EMBL/GenBank/DDBJ whole genome shotgun (WGS) entry which is preliminary data.</text>
</comment>
<dbReference type="PROSITE" id="PS00137">
    <property type="entry name" value="SUBTILASE_HIS"/>
    <property type="match status" value="1"/>
</dbReference>
<dbReference type="InterPro" id="IPR010259">
    <property type="entry name" value="S8pro/Inhibitor_I9"/>
</dbReference>
<dbReference type="PROSITE" id="PS51892">
    <property type="entry name" value="SUBTILASE"/>
    <property type="match status" value="1"/>
</dbReference>
<dbReference type="EMBL" id="ML996094">
    <property type="protein sequence ID" value="KAF2148118.1"/>
    <property type="molecule type" value="Genomic_DNA"/>
</dbReference>
<dbReference type="GO" id="GO:0004252">
    <property type="term" value="F:serine-type endopeptidase activity"/>
    <property type="evidence" value="ECO:0007669"/>
    <property type="project" value="InterPro"/>
</dbReference>
<dbReference type="InterPro" id="IPR015500">
    <property type="entry name" value="Peptidase_S8_subtilisin-rel"/>
</dbReference>
<dbReference type="CDD" id="cd04077">
    <property type="entry name" value="Peptidases_S8_PCSK9_ProteinaseK_like"/>
    <property type="match status" value="1"/>
</dbReference>
<reference evidence="10" key="1">
    <citation type="journal article" date="2020" name="Stud. Mycol.">
        <title>101 Dothideomycetes genomes: a test case for predicting lifestyles and emergence of pathogens.</title>
        <authorList>
            <person name="Haridas S."/>
            <person name="Albert R."/>
            <person name="Binder M."/>
            <person name="Bloem J."/>
            <person name="Labutti K."/>
            <person name="Salamov A."/>
            <person name="Andreopoulos B."/>
            <person name="Baker S."/>
            <person name="Barry K."/>
            <person name="Bills G."/>
            <person name="Bluhm B."/>
            <person name="Cannon C."/>
            <person name="Castanera R."/>
            <person name="Culley D."/>
            <person name="Daum C."/>
            <person name="Ezra D."/>
            <person name="Gonzalez J."/>
            <person name="Henrissat B."/>
            <person name="Kuo A."/>
            <person name="Liang C."/>
            <person name="Lipzen A."/>
            <person name="Lutzoni F."/>
            <person name="Magnuson J."/>
            <person name="Mondo S."/>
            <person name="Nolan M."/>
            <person name="Ohm R."/>
            <person name="Pangilinan J."/>
            <person name="Park H.-J."/>
            <person name="Ramirez L."/>
            <person name="Alfaro M."/>
            <person name="Sun H."/>
            <person name="Tritt A."/>
            <person name="Yoshinaga Y."/>
            <person name="Zwiers L.-H."/>
            <person name="Turgeon B."/>
            <person name="Goodwin S."/>
            <person name="Spatafora J."/>
            <person name="Crous P."/>
            <person name="Grigoriev I."/>
        </authorList>
    </citation>
    <scope>NUCLEOTIDE SEQUENCE</scope>
    <source>
        <strain evidence="10">CBS 260.36</strain>
    </source>
</reference>
<dbReference type="SUPFAM" id="SSF52743">
    <property type="entry name" value="Subtilisin-like"/>
    <property type="match status" value="1"/>
</dbReference>
<evidence type="ECO:0000313" key="11">
    <source>
        <dbReference type="Proteomes" id="UP000799439"/>
    </source>
</evidence>
<dbReference type="Pfam" id="PF05922">
    <property type="entry name" value="Inhibitor_I9"/>
    <property type="match status" value="1"/>
</dbReference>
<dbReference type="InterPro" id="IPR023827">
    <property type="entry name" value="Peptidase_S8_Asp-AS"/>
</dbReference>
<evidence type="ECO:0000256" key="4">
    <source>
        <dbReference type="ARBA" id="ARBA00022801"/>
    </source>
</evidence>
<dbReference type="Gene3D" id="3.30.70.80">
    <property type="entry name" value="Peptidase S8 propeptide/proteinase inhibitor I9"/>
    <property type="match status" value="1"/>
</dbReference>
<dbReference type="InterPro" id="IPR022398">
    <property type="entry name" value="Peptidase_S8_His-AS"/>
</dbReference>
<comment type="similarity">
    <text evidence="1 6">Belongs to the peptidase S8 family.</text>
</comment>
<evidence type="ECO:0000256" key="7">
    <source>
        <dbReference type="SAM" id="MobiDB-lite"/>
    </source>
</evidence>
<evidence type="ECO:0000256" key="5">
    <source>
        <dbReference type="ARBA" id="ARBA00022825"/>
    </source>
</evidence>
<keyword evidence="2 10" id="KW-0645">Protease</keyword>
<dbReference type="PANTHER" id="PTHR43806:SF58">
    <property type="entry name" value="ALKALINE PROTEASE 1-RELATED"/>
    <property type="match status" value="1"/>
</dbReference>
<dbReference type="InterPro" id="IPR050131">
    <property type="entry name" value="Peptidase_S8_subtilisin-like"/>
</dbReference>
<accession>A0A9P4IQA8</accession>
<gene>
    <name evidence="10" type="ORF">K461DRAFT_330085</name>
</gene>
<evidence type="ECO:0000256" key="3">
    <source>
        <dbReference type="ARBA" id="ARBA00022729"/>
    </source>
</evidence>
<dbReference type="GO" id="GO:0005576">
    <property type="term" value="C:extracellular region"/>
    <property type="evidence" value="ECO:0007669"/>
    <property type="project" value="UniProtKB-ARBA"/>
</dbReference>
<evidence type="ECO:0000256" key="6">
    <source>
        <dbReference type="PROSITE-ProRule" id="PRU01240"/>
    </source>
</evidence>
<evidence type="ECO:0000256" key="2">
    <source>
        <dbReference type="ARBA" id="ARBA00022670"/>
    </source>
</evidence>
<feature type="domain" description="Peptidase S8/S53" evidence="8">
    <location>
        <begin position="105"/>
        <end position="313"/>
    </location>
</feature>
<comment type="caution">
    <text evidence="6">Lacks conserved residue(s) required for the propagation of feature annotation.</text>
</comment>
<feature type="domain" description="Inhibitor I9" evidence="9">
    <location>
        <begin position="6"/>
        <end position="65"/>
    </location>
</feature>
<evidence type="ECO:0000259" key="8">
    <source>
        <dbReference type="Pfam" id="PF00082"/>
    </source>
</evidence>
<dbReference type="PRINTS" id="PR00723">
    <property type="entry name" value="SUBTILISIN"/>
</dbReference>
<dbReference type="Gene3D" id="3.40.50.200">
    <property type="entry name" value="Peptidase S8/S53 domain"/>
    <property type="match status" value="1"/>
</dbReference>
<evidence type="ECO:0000259" key="9">
    <source>
        <dbReference type="Pfam" id="PF05922"/>
    </source>
</evidence>
<dbReference type="PANTHER" id="PTHR43806">
    <property type="entry name" value="PEPTIDASE S8"/>
    <property type="match status" value="1"/>
</dbReference>
<keyword evidence="4" id="KW-0378">Hydrolase</keyword>
<sequence>MAFVQNVHSTSTSRRSNGQSFDGVTHQYNISDFQGYAGHFDKATVAQLQNHKDIDHIEPDQIWSLEALITQSQSEYGLSLISQKTMGRPGYFYDSSAGAGTWSYVVDSGINIEHREFQGRGNLGYNAVDKNARAWGDRVGHGTHIAGIMGSKTYGVAKKTQLIAVKVVDGRDGVFSQILDGYQWAVKDITSKGRTLKAVIHVSTYGPYTQAWERAVKAAFESKVTTVYPAGNENRDPTPRLGELSHYAIIVGATNARRYRAQFTNYGPAVTIFAPGVEIKSTWGHDGTRAVSGTAQAAAHVSGLISYFKGLETVLMPSARAVRGYIIAKSLPEAVAVPGGPKARFAYNGSGR</sequence>
<dbReference type="AlphaFoldDB" id="A0A9P4IQA8"/>